<evidence type="ECO:0000313" key="2">
    <source>
        <dbReference type="Proteomes" id="UP001242045"/>
    </source>
</evidence>
<accession>A0AAW8D6G2</accession>
<dbReference type="RefSeq" id="WP_306879311.1">
    <property type="nucleotide sequence ID" value="NZ_JAUSRD010000013.1"/>
</dbReference>
<gene>
    <name evidence="1" type="ORF">J2W31_004810</name>
</gene>
<dbReference type="AlphaFoldDB" id="A0AAW8D6G2"/>
<name>A0AAW8D6G2_9BURK</name>
<evidence type="ECO:0000313" key="1">
    <source>
        <dbReference type="EMBL" id="MDP9895683.1"/>
    </source>
</evidence>
<dbReference type="InterPro" id="IPR021927">
    <property type="entry name" value="DUF3540"/>
</dbReference>
<comment type="caution">
    <text evidence="1">The sequence shown here is derived from an EMBL/GenBank/DDBJ whole genome shotgun (WGS) entry which is preliminary data.</text>
</comment>
<protein>
    <recommendedName>
        <fullName evidence="3">DUF3540 domain-containing protein</fullName>
    </recommendedName>
</protein>
<reference evidence="1" key="1">
    <citation type="submission" date="2023-07" db="EMBL/GenBank/DDBJ databases">
        <title>Sorghum-associated microbial communities from plants grown in Nebraska, USA.</title>
        <authorList>
            <person name="Schachtman D."/>
        </authorList>
    </citation>
    <scope>NUCLEOTIDE SEQUENCE</scope>
    <source>
        <strain evidence="1">DS3754</strain>
    </source>
</reference>
<dbReference type="Proteomes" id="UP001242045">
    <property type="component" value="Unassembled WGS sequence"/>
</dbReference>
<dbReference type="Pfam" id="PF12059">
    <property type="entry name" value="DUF3540"/>
    <property type="match status" value="1"/>
</dbReference>
<sequence>MNVVSLRPVSTESVPVQLVGRLVSSMPDGQLGVQAEDGTLWSCRRAASCLLKPEPGDTVLLSGPDRLRVYLIAVIEQADAAMSRIDVPGSLTLAANAGAVSIEGDGDLRLRSGGALDMQGARWTMKAEKAQCDVADMRYTGESVDGTVGRLRLVGKLFETVAGRMVQMARSALRLVDETDQVRAGHLDMRAQESVSVHGKHVLMTGKELMKVDAAQIHMG</sequence>
<organism evidence="1 2">
    <name type="scientific">Variovorax boronicumulans</name>
    <dbReference type="NCBI Taxonomy" id="436515"/>
    <lineage>
        <taxon>Bacteria</taxon>
        <taxon>Pseudomonadati</taxon>
        <taxon>Pseudomonadota</taxon>
        <taxon>Betaproteobacteria</taxon>
        <taxon>Burkholderiales</taxon>
        <taxon>Comamonadaceae</taxon>
        <taxon>Variovorax</taxon>
    </lineage>
</organism>
<dbReference type="EMBL" id="JAUSRD010000013">
    <property type="protein sequence ID" value="MDP9895683.1"/>
    <property type="molecule type" value="Genomic_DNA"/>
</dbReference>
<evidence type="ECO:0008006" key="3">
    <source>
        <dbReference type="Google" id="ProtNLM"/>
    </source>
</evidence>
<proteinExistence type="predicted"/>